<feature type="transmembrane region" description="Helical" evidence="7">
    <location>
        <begin position="12"/>
        <end position="32"/>
    </location>
</feature>
<keyword evidence="5 7" id="KW-0472">Membrane</keyword>
<feature type="domain" description="Palmitoyltransferase DHHC" evidence="8">
    <location>
        <begin position="101"/>
        <end position="247"/>
    </location>
</feature>
<name>A0ABD3REW1_9STRA</name>
<sequence>MRTNGFQRPFNSMQIGTWVLLPVLLIQFLLFATPVLPLAASIPCTISVVICGASTAYFTFWCCKIDPIDERLRCHLARQHQENDGANDTDISCSNGDVQANDDTKFCWICGIDVHESSMHCKFCNKCVVNFDHHCHWLNTCVGATNYNHFFLAVGATLSMVIVRGGVLAGLVISFFVQYTQVINGGESGGPAIDRFDDWFGANNGLVVALVNAIFLSVDIVCFVLLLQLFSFHVRLRHEGITTYTYIVRAGQKKREKMKNKMELHHRRIAAMRKAEREGKLIRKWRLSAAGCRYVGEIACLPCDPLKLDEISGSQDIQQSNSDGMDTEENGIQMDNRNVRSHDSFEDVVSRDEKKDFDEKKIIDLIDDGHQEIEYHHDIKVPPSALQVAMDIRMKIKHQEEQHDIIENSPSGSEEMKVQFLSTP</sequence>
<gene>
    <name evidence="9" type="ORF">ACHAXA_000586</name>
</gene>
<accession>A0ABD3REW1</accession>
<evidence type="ECO:0000256" key="7">
    <source>
        <dbReference type="RuleBase" id="RU079119"/>
    </source>
</evidence>
<dbReference type="EC" id="2.3.1.225" evidence="7"/>
<evidence type="ECO:0000313" key="10">
    <source>
        <dbReference type="Proteomes" id="UP001530377"/>
    </source>
</evidence>
<dbReference type="InterPro" id="IPR001594">
    <property type="entry name" value="Palmitoyltrfase_DHHC"/>
</dbReference>
<dbReference type="InterPro" id="IPR039859">
    <property type="entry name" value="PFA4/ZDH16/20/ERF2-like"/>
</dbReference>
<keyword evidence="4 7" id="KW-1133">Transmembrane helix</keyword>
<evidence type="ECO:0000256" key="1">
    <source>
        <dbReference type="ARBA" id="ARBA00004141"/>
    </source>
</evidence>
<proteinExistence type="inferred from homology"/>
<protein>
    <recommendedName>
        <fullName evidence="7">Palmitoyltransferase</fullName>
        <ecNumber evidence="7">2.3.1.225</ecNumber>
    </recommendedName>
</protein>
<dbReference type="GO" id="GO:0016020">
    <property type="term" value="C:membrane"/>
    <property type="evidence" value="ECO:0007669"/>
    <property type="project" value="UniProtKB-SubCell"/>
</dbReference>
<feature type="transmembrane region" description="Helical" evidence="7">
    <location>
        <begin position="38"/>
        <end position="63"/>
    </location>
</feature>
<evidence type="ECO:0000256" key="4">
    <source>
        <dbReference type="ARBA" id="ARBA00022989"/>
    </source>
</evidence>
<feature type="transmembrane region" description="Helical" evidence="7">
    <location>
        <begin position="150"/>
        <end position="177"/>
    </location>
</feature>
<dbReference type="Proteomes" id="UP001530377">
    <property type="component" value="Unassembled WGS sequence"/>
</dbReference>
<feature type="transmembrane region" description="Helical" evidence="7">
    <location>
        <begin position="206"/>
        <end position="227"/>
    </location>
</feature>
<dbReference type="AlphaFoldDB" id="A0ABD3REW1"/>
<keyword evidence="10" id="KW-1185">Reference proteome</keyword>
<comment type="domain">
    <text evidence="7">The DHHC domain is required for palmitoyltransferase activity.</text>
</comment>
<comment type="subcellular location">
    <subcellularLocation>
        <location evidence="1">Membrane</location>
        <topology evidence="1">Multi-pass membrane protein</topology>
    </subcellularLocation>
</comment>
<dbReference type="PANTHER" id="PTHR22883">
    <property type="entry name" value="ZINC FINGER DHHC DOMAIN CONTAINING PROTEIN"/>
    <property type="match status" value="1"/>
</dbReference>
<evidence type="ECO:0000256" key="5">
    <source>
        <dbReference type="ARBA" id="ARBA00023136"/>
    </source>
</evidence>
<comment type="caution">
    <text evidence="9">The sequence shown here is derived from an EMBL/GenBank/DDBJ whole genome shotgun (WGS) entry which is preliminary data.</text>
</comment>
<comment type="similarity">
    <text evidence="7">Belongs to the DHHC palmitoyltransferase family.</text>
</comment>
<evidence type="ECO:0000256" key="3">
    <source>
        <dbReference type="ARBA" id="ARBA00022692"/>
    </source>
</evidence>
<evidence type="ECO:0000256" key="2">
    <source>
        <dbReference type="ARBA" id="ARBA00022679"/>
    </source>
</evidence>
<keyword evidence="3 7" id="KW-0812">Transmembrane</keyword>
<comment type="catalytic activity">
    <reaction evidence="7">
        <text>L-cysteinyl-[protein] + hexadecanoyl-CoA = S-hexadecanoyl-L-cysteinyl-[protein] + CoA</text>
        <dbReference type="Rhea" id="RHEA:36683"/>
        <dbReference type="Rhea" id="RHEA-COMP:10131"/>
        <dbReference type="Rhea" id="RHEA-COMP:11032"/>
        <dbReference type="ChEBI" id="CHEBI:29950"/>
        <dbReference type="ChEBI" id="CHEBI:57287"/>
        <dbReference type="ChEBI" id="CHEBI:57379"/>
        <dbReference type="ChEBI" id="CHEBI:74151"/>
        <dbReference type="EC" id="2.3.1.225"/>
    </reaction>
</comment>
<dbReference type="Pfam" id="PF01529">
    <property type="entry name" value="DHHC"/>
    <property type="match status" value="1"/>
</dbReference>
<evidence type="ECO:0000259" key="8">
    <source>
        <dbReference type="Pfam" id="PF01529"/>
    </source>
</evidence>
<evidence type="ECO:0000256" key="6">
    <source>
        <dbReference type="ARBA" id="ARBA00023315"/>
    </source>
</evidence>
<keyword evidence="2 7" id="KW-0808">Transferase</keyword>
<dbReference type="EMBL" id="JALLPB020000254">
    <property type="protein sequence ID" value="KAL3811548.1"/>
    <property type="molecule type" value="Genomic_DNA"/>
</dbReference>
<reference evidence="9 10" key="1">
    <citation type="submission" date="2024-10" db="EMBL/GenBank/DDBJ databases">
        <title>Updated reference genomes for cyclostephanoid diatoms.</title>
        <authorList>
            <person name="Roberts W.R."/>
            <person name="Alverson A.J."/>
        </authorList>
    </citation>
    <scope>NUCLEOTIDE SEQUENCE [LARGE SCALE GENOMIC DNA]</scope>
    <source>
        <strain evidence="9 10">AJA228-03</strain>
    </source>
</reference>
<dbReference type="GO" id="GO:0019706">
    <property type="term" value="F:protein-cysteine S-palmitoyltransferase activity"/>
    <property type="evidence" value="ECO:0007669"/>
    <property type="project" value="UniProtKB-EC"/>
</dbReference>
<dbReference type="PROSITE" id="PS50216">
    <property type="entry name" value="DHHC"/>
    <property type="match status" value="1"/>
</dbReference>
<evidence type="ECO:0000313" key="9">
    <source>
        <dbReference type="EMBL" id="KAL3811548.1"/>
    </source>
</evidence>
<dbReference type="PANTHER" id="PTHR22883:SF203">
    <property type="entry name" value="PALMITOYLTRANSFERASE"/>
    <property type="match status" value="1"/>
</dbReference>
<organism evidence="9 10">
    <name type="scientific">Cyclostephanos tholiformis</name>
    <dbReference type="NCBI Taxonomy" id="382380"/>
    <lineage>
        <taxon>Eukaryota</taxon>
        <taxon>Sar</taxon>
        <taxon>Stramenopiles</taxon>
        <taxon>Ochrophyta</taxon>
        <taxon>Bacillariophyta</taxon>
        <taxon>Coscinodiscophyceae</taxon>
        <taxon>Thalassiosirophycidae</taxon>
        <taxon>Stephanodiscales</taxon>
        <taxon>Stephanodiscaceae</taxon>
        <taxon>Cyclostephanos</taxon>
    </lineage>
</organism>
<keyword evidence="6 7" id="KW-0012">Acyltransferase</keyword>